<feature type="compositionally biased region" description="Acidic residues" evidence="1">
    <location>
        <begin position="69"/>
        <end position="78"/>
    </location>
</feature>
<feature type="region of interest" description="Disordered" evidence="1">
    <location>
        <begin position="30"/>
        <end position="289"/>
    </location>
</feature>
<evidence type="ECO:0000256" key="1">
    <source>
        <dbReference type="SAM" id="MobiDB-lite"/>
    </source>
</evidence>
<dbReference type="AlphaFoldDB" id="A0A4S2JSY2"/>
<feature type="compositionally biased region" description="Pro residues" evidence="1">
    <location>
        <begin position="368"/>
        <end position="380"/>
    </location>
</feature>
<reference evidence="3 4" key="1">
    <citation type="journal article" date="2019" name="BMC Genomics">
        <title>New insights from Opisthorchis felineus genome: update on genomics of the epidemiologically important liver flukes.</title>
        <authorList>
            <person name="Ershov N.I."/>
            <person name="Mordvinov V.A."/>
            <person name="Prokhortchouk E.B."/>
            <person name="Pakharukova M.Y."/>
            <person name="Gunbin K.V."/>
            <person name="Ustyantsev K."/>
            <person name="Genaev M.A."/>
            <person name="Blinov A.G."/>
            <person name="Mazur A."/>
            <person name="Boulygina E."/>
            <person name="Tsygankova S."/>
            <person name="Khrameeva E."/>
            <person name="Chekanov N."/>
            <person name="Fan G."/>
            <person name="Xiao A."/>
            <person name="Zhang H."/>
            <person name="Xu X."/>
            <person name="Yang H."/>
            <person name="Solovyev V."/>
            <person name="Lee S.M."/>
            <person name="Liu X."/>
            <person name="Afonnikov D.A."/>
            <person name="Skryabin K.G."/>
        </authorList>
    </citation>
    <scope>NUCLEOTIDE SEQUENCE [LARGE SCALE GENOMIC DNA]</scope>
    <source>
        <strain evidence="3">AK-0245</strain>
        <tissue evidence="3">Whole organism</tissue>
    </source>
</reference>
<keyword evidence="2" id="KW-0732">Signal</keyword>
<dbReference type="Proteomes" id="UP000308267">
    <property type="component" value="Unassembled WGS sequence"/>
</dbReference>
<feature type="compositionally biased region" description="Basic and acidic residues" evidence="1">
    <location>
        <begin position="57"/>
        <end position="68"/>
    </location>
</feature>
<feature type="compositionally biased region" description="Acidic residues" evidence="1">
    <location>
        <begin position="88"/>
        <end position="109"/>
    </location>
</feature>
<gene>
    <name evidence="3" type="ORF">CRM22_011270</name>
</gene>
<proteinExistence type="predicted"/>
<keyword evidence="4" id="KW-1185">Reference proteome</keyword>
<protein>
    <submittedName>
        <fullName evidence="3">Uncharacterized protein</fullName>
    </submittedName>
</protein>
<dbReference type="OrthoDB" id="10661298at2759"/>
<feature type="compositionally biased region" description="Acidic residues" evidence="1">
    <location>
        <begin position="44"/>
        <end position="56"/>
    </location>
</feature>
<feature type="compositionally biased region" description="Polar residues" evidence="1">
    <location>
        <begin position="243"/>
        <end position="257"/>
    </location>
</feature>
<evidence type="ECO:0000313" key="3">
    <source>
        <dbReference type="EMBL" id="TGZ38566.1"/>
    </source>
</evidence>
<dbReference type="EMBL" id="SJOL01012769">
    <property type="protein sequence ID" value="TGZ38566.1"/>
    <property type="molecule type" value="Genomic_DNA"/>
</dbReference>
<comment type="caution">
    <text evidence="3">The sequence shown here is derived from an EMBL/GenBank/DDBJ whole genome shotgun (WGS) entry which is preliminary data.</text>
</comment>
<feature type="region of interest" description="Disordered" evidence="1">
    <location>
        <begin position="357"/>
        <end position="387"/>
    </location>
</feature>
<evidence type="ECO:0000313" key="4">
    <source>
        <dbReference type="Proteomes" id="UP000308267"/>
    </source>
</evidence>
<name>A0A4S2JSY2_OPIFE</name>
<feature type="chain" id="PRO_5020381273" evidence="2">
    <location>
        <begin position="18"/>
        <end position="438"/>
    </location>
</feature>
<feature type="compositionally biased region" description="Basic and acidic residues" evidence="1">
    <location>
        <begin position="110"/>
        <end position="129"/>
    </location>
</feature>
<feature type="compositionally biased region" description="Polar residues" evidence="1">
    <location>
        <begin position="192"/>
        <end position="236"/>
    </location>
</feature>
<feature type="compositionally biased region" description="Acidic residues" evidence="1">
    <location>
        <begin position="141"/>
        <end position="178"/>
    </location>
</feature>
<sequence>MLGVLLILWLTLHCAFSKPLLHTKKAHHISDHSGYHDHHHNGREDDDDDGDEDDHDGDDHDKDDHVGEDHDDNGLDDAEDKHEAADNDHDDDDDHEDDREDDDQDDDDHDDRNHGGHDDYYEEDTHDKTTPTIETGKNDHDDDDDHDEDRDNNDQDDDDHGDKDYGDDDDDDDDDDEDKHEFTTPVEIPGFSNASTFVTNASGPAPGTQSPDNCNCEGNGTEAITSAPTTEVSSTKIPGPGASSPTPETSGEWNETDASGPAPGTQSPDNCNCEGNGTEAITPAPTTEVSSTKIIGPEFTTPVEIPGFSNASTFVTNASSPIPETGGHWNETGASSPAPGTGIPDNCYCEGNRTEATKPANNTEIPPTNIPGPESTPPSEIPQFSSTTDVGTTTAISRRALLPAASLKAWSTTAHLMPLYLKDNLLAHAQRMAVYSFT</sequence>
<accession>A0A4S2JSY2</accession>
<feature type="signal peptide" evidence="2">
    <location>
        <begin position="1"/>
        <end position="17"/>
    </location>
</feature>
<feature type="compositionally biased region" description="Polar residues" evidence="1">
    <location>
        <begin position="264"/>
        <end position="275"/>
    </location>
</feature>
<organism evidence="3 4">
    <name type="scientific">Opisthorchis felineus</name>
    <dbReference type="NCBI Taxonomy" id="147828"/>
    <lineage>
        <taxon>Eukaryota</taxon>
        <taxon>Metazoa</taxon>
        <taxon>Spiralia</taxon>
        <taxon>Lophotrochozoa</taxon>
        <taxon>Platyhelminthes</taxon>
        <taxon>Trematoda</taxon>
        <taxon>Digenea</taxon>
        <taxon>Opisthorchiida</taxon>
        <taxon>Opisthorchiata</taxon>
        <taxon>Opisthorchiidae</taxon>
        <taxon>Opisthorchis</taxon>
    </lineage>
</organism>
<evidence type="ECO:0000256" key="2">
    <source>
        <dbReference type="SAM" id="SignalP"/>
    </source>
</evidence>